<dbReference type="InterPro" id="IPR016140">
    <property type="entry name" value="Bifunc_inhib/LTP/seed_store"/>
</dbReference>
<evidence type="ECO:0000256" key="3">
    <source>
        <dbReference type="SAM" id="SignalP"/>
    </source>
</evidence>
<dbReference type="SMART" id="SM00499">
    <property type="entry name" value="AAI"/>
    <property type="match status" value="1"/>
</dbReference>
<comment type="caution">
    <text evidence="5">The sequence shown here is derived from an EMBL/GenBank/DDBJ whole genome shotgun (WGS) entry which is preliminary data.</text>
</comment>
<proteinExistence type="inferred from homology"/>
<dbReference type="InterPro" id="IPR051636">
    <property type="entry name" value="Plant_LTP/defense-related"/>
</dbReference>
<keyword evidence="3" id="KW-0732">Signal</keyword>
<dbReference type="InterPro" id="IPR027923">
    <property type="entry name" value="Hydrophob_seed_dom"/>
</dbReference>
<evidence type="ECO:0000256" key="2">
    <source>
        <dbReference type="SAM" id="MobiDB-lite"/>
    </source>
</evidence>
<dbReference type="InterPro" id="IPR036312">
    <property type="entry name" value="Bifun_inhib/LTP/seed_sf"/>
</dbReference>
<evidence type="ECO:0000313" key="6">
    <source>
        <dbReference type="Proteomes" id="UP001174677"/>
    </source>
</evidence>
<dbReference type="PRINTS" id="PR01217">
    <property type="entry name" value="PRICHEXTENSN"/>
</dbReference>
<feature type="region of interest" description="Disordered" evidence="2">
    <location>
        <begin position="44"/>
        <end position="88"/>
    </location>
</feature>
<dbReference type="CDD" id="cd01958">
    <property type="entry name" value="HPS_like"/>
    <property type="match status" value="1"/>
</dbReference>
<dbReference type="PANTHER" id="PTHR31731">
    <property type="match status" value="1"/>
</dbReference>
<name>A0ABQ9KBG3_HEVBR</name>
<dbReference type="Proteomes" id="UP001174677">
    <property type="component" value="Unassembled WGS sequence"/>
</dbReference>
<feature type="compositionally biased region" description="Pro residues" evidence="2">
    <location>
        <begin position="44"/>
        <end position="86"/>
    </location>
</feature>
<comment type="similarity">
    <text evidence="1">Belongs to the plant LTP family. PEARLI1 subfamily.</text>
</comment>
<reference evidence="5 6" key="1">
    <citation type="journal article" date="2023" name="Plant Biotechnol. J.">
        <title>Chromosome-level wild Hevea brasiliensis genome provides new tools for genomic-assisted breeding and valuable loci to elevate rubber yield.</title>
        <authorList>
            <person name="Cheng H."/>
            <person name="Song X."/>
            <person name="Hu Y."/>
            <person name="Wu T."/>
            <person name="Yang Q."/>
            <person name="An Z."/>
            <person name="Feng S."/>
            <person name="Deng Z."/>
            <person name="Wu W."/>
            <person name="Zeng X."/>
            <person name="Tu M."/>
            <person name="Wang X."/>
            <person name="Huang H."/>
        </authorList>
    </citation>
    <scope>NUCLEOTIDE SEQUENCE [LARGE SCALE GENOMIC DNA]</scope>
    <source>
        <strain evidence="5">MT/VB/25A 57/8</strain>
    </source>
</reference>
<dbReference type="SUPFAM" id="SSF47699">
    <property type="entry name" value="Bifunctional inhibitor/lipid-transfer protein/seed storage 2S albumin"/>
    <property type="match status" value="1"/>
</dbReference>
<feature type="chain" id="PRO_5046851947" description="Bifunctional inhibitor/plant lipid transfer protein/seed storage helical domain-containing protein" evidence="3">
    <location>
        <begin position="25"/>
        <end position="174"/>
    </location>
</feature>
<keyword evidence="6" id="KW-1185">Reference proteome</keyword>
<evidence type="ECO:0000256" key="1">
    <source>
        <dbReference type="ARBA" id="ARBA00008965"/>
    </source>
</evidence>
<feature type="signal peptide" evidence="3">
    <location>
        <begin position="1"/>
        <end position="24"/>
    </location>
</feature>
<accession>A0ABQ9KBG3</accession>
<protein>
    <recommendedName>
        <fullName evidence="4">Bifunctional inhibitor/plant lipid transfer protein/seed storage helical domain-containing protein</fullName>
    </recommendedName>
</protein>
<sequence>MAKYAIFNLLILLFGLGTLLPSLACRSCPPVTLAPLKPPVASPLKPPVNPPIQPLSPPPPPPPPPTVTKSPPPSPPPPVPSPPLPPNQQTCPIDTLKLGACVDVLGGLVHIGLGNDAKDACCPVLQGLLDVEAAVCLCLAVNAGPHDINATLGIVVQALAGCGKTPPPGFTCPT</sequence>
<gene>
    <name evidence="5" type="ORF">P3X46_034011</name>
</gene>
<dbReference type="Gene3D" id="1.10.110.10">
    <property type="entry name" value="Plant lipid-transfer and hydrophobic proteins"/>
    <property type="match status" value="1"/>
</dbReference>
<evidence type="ECO:0000259" key="4">
    <source>
        <dbReference type="SMART" id="SM00499"/>
    </source>
</evidence>
<dbReference type="Pfam" id="PF14547">
    <property type="entry name" value="Hydrophob_seed"/>
    <property type="match status" value="1"/>
</dbReference>
<evidence type="ECO:0000313" key="5">
    <source>
        <dbReference type="EMBL" id="KAJ9132217.1"/>
    </source>
</evidence>
<organism evidence="5 6">
    <name type="scientific">Hevea brasiliensis</name>
    <name type="common">Para rubber tree</name>
    <name type="synonym">Siphonia brasiliensis</name>
    <dbReference type="NCBI Taxonomy" id="3981"/>
    <lineage>
        <taxon>Eukaryota</taxon>
        <taxon>Viridiplantae</taxon>
        <taxon>Streptophyta</taxon>
        <taxon>Embryophyta</taxon>
        <taxon>Tracheophyta</taxon>
        <taxon>Spermatophyta</taxon>
        <taxon>Magnoliopsida</taxon>
        <taxon>eudicotyledons</taxon>
        <taxon>Gunneridae</taxon>
        <taxon>Pentapetalae</taxon>
        <taxon>rosids</taxon>
        <taxon>fabids</taxon>
        <taxon>Malpighiales</taxon>
        <taxon>Euphorbiaceae</taxon>
        <taxon>Crotonoideae</taxon>
        <taxon>Micrandreae</taxon>
        <taxon>Hevea</taxon>
    </lineage>
</organism>
<dbReference type="EMBL" id="JARPOI010000020">
    <property type="protein sequence ID" value="KAJ9132217.1"/>
    <property type="molecule type" value="Genomic_DNA"/>
</dbReference>
<feature type="domain" description="Bifunctional inhibitor/plant lipid transfer protein/seed storage helical" evidence="4">
    <location>
        <begin position="28"/>
        <end position="172"/>
    </location>
</feature>